<evidence type="ECO:0008006" key="4">
    <source>
        <dbReference type="Google" id="ProtNLM"/>
    </source>
</evidence>
<gene>
    <name evidence="2" type="ORF">Ahy_B01g053041</name>
</gene>
<feature type="region of interest" description="Disordered" evidence="1">
    <location>
        <begin position="1"/>
        <end position="42"/>
    </location>
</feature>
<feature type="compositionally biased region" description="Basic and acidic residues" evidence="1">
    <location>
        <begin position="1"/>
        <end position="11"/>
    </location>
</feature>
<name>A0A445AQY3_ARAHY</name>
<evidence type="ECO:0000313" key="2">
    <source>
        <dbReference type="EMBL" id="RYR28846.1"/>
    </source>
</evidence>
<evidence type="ECO:0000256" key="1">
    <source>
        <dbReference type="SAM" id="MobiDB-lite"/>
    </source>
</evidence>
<dbReference type="EMBL" id="SDMP01000011">
    <property type="protein sequence ID" value="RYR28846.1"/>
    <property type="molecule type" value="Genomic_DNA"/>
</dbReference>
<keyword evidence="3" id="KW-1185">Reference proteome</keyword>
<sequence>MDWQRWRHGGDAAEAPSSTAVAHNGSCDGGGGSMKVAPEARGESDWRRERNFKVYVIRIWEHQTKFNEKEGGRGHASIPKSIIKKWSGAFQVFQMYIITNFIVVDKRTIKKPTTYHWILNFSHRTEVNHIMNPTFPLHAFLFKITSELLTADKIDNSELFG</sequence>
<dbReference type="AlphaFoldDB" id="A0A445AQY3"/>
<accession>A0A445AQY3</accession>
<comment type="caution">
    <text evidence="2">The sequence shown here is derived from an EMBL/GenBank/DDBJ whole genome shotgun (WGS) entry which is preliminary data.</text>
</comment>
<proteinExistence type="predicted"/>
<organism evidence="2 3">
    <name type="scientific">Arachis hypogaea</name>
    <name type="common">Peanut</name>
    <dbReference type="NCBI Taxonomy" id="3818"/>
    <lineage>
        <taxon>Eukaryota</taxon>
        <taxon>Viridiplantae</taxon>
        <taxon>Streptophyta</taxon>
        <taxon>Embryophyta</taxon>
        <taxon>Tracheophyta</taxon>
        <taxon>Spermatophyta</taxon>
        <taxon>Magnoliopsida</taxon>
        <taxon>eudicotyledons</taxon>
        <taxon>Gunneridae</taxon>
        <taxon>Pentapetalae</taxon>
        <taxon>rosids</taxon>
        <taxon>fabids</taxon>
        <taxon>Fabales</taxon>
        <taxon>Fabaceae</taxon>
        <taxon>Papilionoideae</taxon>
        <taxon>50 kb inversion clade</taxon>
        <taxon>dalbergioids sensu lato</taxon>
        <taxon>Dalbergieae</taxon>
        <taxon>Pterocarpus clade</taxon>
        <taxon>Arachis</taxon>
    </lineage>
</organism>
<reference evidence="2 3" key="1">
    <citation type="submission" date="2019-01" db="EMBL/GenBank/DDBJ databases">
        <title>Sequencing of cultivated peanut Arachis hypogaea provides insights into genome evolution and oil improvement.</title>
        <authorList>
            <person name="Chen X."/>
        </authorList>
    </citation>
    <scope>NUCLEOTIDE SEQUENCE [LARGE SCALE GENOMIC DNA]</scope>
    <source>
        <strain evidence="3">cv. Fuhuasheng</strain>
        <tissue evidence="2">Leaves</tissue>
    </source>
</reference>
<dbReference type="Proteomes" id="UP000289738">
    <property type="component" value="Chromosome B01"/>
</dbReference>
<evidence type="ECO:0000313" key="3">
    <source>
        <dbReference type="Proteomes" id="UP000289738"/>
    </source>
</evidence>
<protein>
    <recommendedName>
        <fullName evidence="4">DUF223 domain-containing protein</fullName>
    </recommendedName>
</protein>